<evidence type="ECO:0000313" key="4">
    <source>
        <dbReference type="EMBL" id="CAD2220458.1"/>
    </source>
</evidence>
<gene>
    <name evidence="4" type="ORF">ADEAN_000798000</name>
</gene>
<sequence>MAFGMLIVEGLEGTYEYNTVIQCGKAGVRVSGKSLLDTSSTYTKAAGGAKKADGRREKNSPSRTCVVLRENTIADSLQAGIVVEREGNVLMRGNIITNCTQAVAVRGGSTVCFVQNVVERCLHGFLSDEEATVQLLANRFEHIEGVTVCSLGCQSLRVLWNVITHSGTAFFLRRVVNGSISDNILDSIYKYGFFLGMECHVTVTRNRLLRNGVGICFGEPQCKAEVLDNIIRDSTCHGIRIAGDHMDRARCMYNLVLGGETGACVYPADLTLSYNVFLNCKKGVVIAAPNITPAQPALKPSTSLSKAQRKLKNMMPSASVAKAAEGITSLSSTVNGATSATAPNTNQKGARFVGCLFSCCSHGGVATAFSNTVLERCLLLHNDVGFHFLGPHASAQLERSIIANSAAIGLYGEQKSAGVVRQCCLFKNYINVACESDTVLRCERTVLQAPVVFNSYSSGPLTKPVFEHCLLSSSALMSAKQQKDSTKKKETAEEKQGAERNSVLMVLRTIVRIENADDDDKAARHLMFALPKHKKGGGEEEAKRAVLTISENDAARWSFVPSLWLDLYEETPAWRYASDSQHASYFAGKPFPCADRRSAILWPRNHNERAVLGGPGGPFRLHRVCTDRPVAAQDDRADEMESSTRPSSYVYACSGVWLEDSAAPTFEGSFIGSHISVGTSATILLGPNTADGEEWLVNPVAARQEREQHADPEGATAEAPPENKKKNKKKEIKRKKSDATREETPHDTAEEVTPAPTASFSPTYDPPLLHVRPSDENISPLSKVASGG</sequence>
<feature type="domain" description="Right handed beta helix" evidence="3">
    <location>
        <begin position="60"/>
        <end position="166"/>
    </location>
</feature>
<feature type="compositionally biased region" description="Basic residues" evidence="2">
    <location>
        <begin position="725"/>
        <end position="736"/>
    </location>
</feature>
<dbReference type="InterPro" id="IPR051550">
    <property type="entry name" value="SCF-Subunits/Alg-Epimerases"/>
</dbReference>
<evidence type="ECO:0000259" key="3">
    <source>
        <dbReference type="Pfam" id="PF13229"/>
    </source>
</evidence>
<protein>
    <submittedName>
        <fullName evidence="4">Right handed beta helix region/Periplasmic copper-binding protein (NosD), putative</fullName>
    </submittedName>
</protein>
<dbReference type="InterPro" id="IPR006626">
    <property type="entry name" value="PbH1"/>
</dbReference>
<dbReference type="Gene3D" id="2.160.20.10">
    <property type="entry name" value="Single-stranded right-handed beta-helix, Pectin lyase-like"/>
    <property type="match status" value="2"/>
</dbReference>
<evidence type="ECO:0000256" key="2">
    <source>
        <dbReference type="SAM" id="MobiDB-lite"/>
    </source>
</evidence>
<reference evidence="4 5" key="1">
    <citation type="submission" date="2020-08" db="EMBL/GenBank/DDBJ databases">
        <authorList>
            <person name="Newling K."/>
            <person name="Davey J."/>
            <person name="Forrester S."/>
        </authorList>
    </citation>
    <scope>NUCLEOTIDE SEQUENCE [LARGE SCALE GENOMIC DNA]</scope>
    <source>
        <strain evidence="5">Crithidia deanei Carvalho (ATCC PRA-265)</strain>
    </source>
</reference>
<keyword evidence="5" id="KW-1185">Reference proteome</keyword>
<accession>A0A7G2CKS1</accession>
<dbReference type="Proteomes" id="UP000515908">
    <property type="component" value="Chromosome 17"/>
</dbReference>
<dbReference type="VEuPathDB" id="TriTrypDB:ADEAN_000798000"/>
<proteinExistence type="predicted"/>
<evidence type="ECO:0000313" key="5">
    <source>
        <dbReference type="Proteomes" id="UP000515908"/>
    </source>
</evidence>
<keyword evidence="1" id="KW-0677">Repeat</keyword>
<dbReference type="AlphaFoldDB" id="A0A7G2CKS1"/>
<name>A0A7G2CKS1_9TRYP</name>
<evidence type="ECO:0000256" key="1">
    <source>
        <dbReference type="ARBA" id="ARBA00022737"/>
    </source>
</evidence>
<dbReference type="EMBL" id="LR877161">
    <property type="protein sequence ID" value="CAD2220458.1"/>
    <property type="molecule type" value="Genomic_DNA"/>
</dbReference>
<dbReference type="SMART" id="SM00710">
    <property type="entry name" value="PbH1"/>
    <property type="match status" value="8"/>
</dbReference>
<dbReference type="Pfam" id="PF13229">
    <property type="entry name" value="Beta_helix"/>
    <property type="match status" value="1"/>
</dbReference>
<dbReference type="PANTHER" id="PTHR22990">
    <property type="entry name" value="F-BOX ONLY PROTEIN"/>
    <property type="match status" value="1"/>
</dbReference>
<dbReference type="PANTHER" id="PTHR22990:SF15">
    <property type="entry name" value="F-BOX ONLY PROTEIN 10"/>
    <property type="match status" value="1"/>
</dbReference>
<organism evidence="4 5">
    <name type="scientific">Angomonas deanei</name>
    <dbReference type="NCBI Taxonomy" id="59799"/>
    <lineage>
        <taxon>Eukaryota</taxon>
        <taxon>Discoba</taxon>
        <taxon>Euglenozoa</taxon>
        <taxon>Kinetoplastea</taxon>
        <taxon>Metakinetoplastina</taxon>
        <taxon>Trypanosomatida</taxon>
        <taxon>Trypanosomatidae</taxon>
        <taxon>Strigomonadinae</taxon>
        <taxon>Angomonas</taxon>
    </lineage>
</organism>
<feature type="compositionally biased region" description="Basic and acidic residues" evidence="2">
    <location>
        <begin position="703"/>
        <end position="712"/>
    </location>
</feature>
<dbReference type="InterPro" id="IPR011050">
    <property type="entry name" value="Pectin_lyase_fold/virulence"/>
</dbReference>
<dbReference type="InterPro" id="IPR012334">
    <property type="entry name" value="Pectin_lyas_fold"/>
</dbReference>
<dbReference type="InterPro" id="IPR039448">
    <property type="entry name" value="Beta_helix"/>
</dbReference>
<feature type="compositionally biased region" description="Basic and acidic residues" evidence="2">
    <location>
        <begin position="737"/>
        <end position="749"/>
    </location>
</feature>
<feature type="region of interest" description="Disordered" evidence="2">
    <location>
        <begin position="703"/>
        <end position="788"/>
    </location>
</feature>
<dbReference type="SUPFAM" id="SSF51126">
    <property type="entry name" value="Pectin lyase-like"/>
    <property type="match status" value="2"/>
</dbReference>